<evidence type="ECO:0000259" key="2">
    <source>
        <dbReference type="Pfam" id="PF07811"/>
    </source>
</evidence>
<dbReference type="EMBL" id="PRDS01000004">
    <property type="protein sequence ID" value="PPB80871.1"/>
    <property type="molecule type" value="Genomic_DNA"/>
</dbReference>
<reference evidence="3 4" key="1">
    <citation type="submission" date="2018-01" db="EMBL/GenBank/DDBJ databases">
        <title>Genomic Encyclopedia of Archaeal and Bacterial Type Strains, Phase II (KMG-II): from individual species to whole genera.</title>
        <authorList>
            <person name="Goeker M."/>
        </authorList>
    </citation>
    <scope>NUCLEOTIDE SEQUENCE [LARGE SCALE GENOMIC DNA]</scope>
    <source>
        <strain evidence="3 4">DSM 12048</strain>
    </source>
</reference>
<feature type="transmembrane region" description="Helical" evidence="1">
    <location>
        <begin position="17"/>
        <end position="38"/>
    </location>
</feature>
<gene>
    <name evidence="3" type="ORF">LV82_01604</name>
</gene>
<keyword evidence="1" id="KW-0812">Transmembrane</keyword>
<dbReference type="AlphaFoldDB" id="A0A2S5JHL9"/>
<protein>
    <submittedName>
        <fullName evidence="3">TadE-like protein</fullName>
    </submittedName>
</protein>
<sequence length="127" mass="14214">MARRALRDESGAATIEAILWLPFFIGLFMLLVDLAMIFHYQSTMLRVVQDANRNLSIHRLKDEQETEHFITQRLAIITSDPQASTSIVAGLITTTASAPVTDLDVFGIAKVFQGTRITVRAEHLMEN</sequence>
<feature type="domain" description="TadE-like" evidence="2">
    <location>
        <begin position="11"/>
        <end position="51"/>
    </location>
</feature>
<proteinExistence type="predicted"/>
<dbReference type="Proteomes" id="UP000239736">
    <property type="component" value="Unassembled WGS sequence"/>
</dbReference>
<evidence type="ECO:0000256" key="1">
    <source>
        <dbReference type="SAM" id="Phobius"/>
    </source>
</evidence>
<organism evidence="3 4">
    <name type="scientific">Albidovulum inexpectatum</name>
    <dbReference type="NCBI Taxonomy" id="196587"/>
    <lineage>
        <taxon>Bacteria</taxon>
        <taxon>Pseudomonadati</taxon>
        <taxon>Pseudomonadota</taxon>
        <taxon>Alphaproteobacteria</taxon>
        <taxon>Rhodobacterales</taxon>
        <taxon>Paracoccaceae</taxon>
        <taxon>Albidovulum</taxon>
    </lineage>
</organism>
<evidence type="ECO:0000313" key="4">
    <source>
        <dbReference type="Proteomes" id="UP000239736"/>
    </source>
</evidence>
<name>A0A2S5JHL9_9RHOB</name>
<keyword evidence="1" id="KW-0472">Membrane</keyword>
<dbReference type="Pfam" id="PF07811">
    <property type="entry name" value="TadE"/>
    <property type="match status" value="1"/>
</dbReference>
<keyword evidence="4" id="KW-1185">Reference proteome</keyword>
<dbReference type="InterPro" id="IPR012495">
    <property type="entry name" value="TadE-like_dom"/>
</dbReference>
<accession>A0A2S5JHL9</accession>
<comment type="caution">
    <text evidence="3">The sequence shown here is derived from an EMBL/GenBank/DDBJ whole genome shotgun (WGS) entry which is preliminary data.</text>
</comment>
<keyword evidence="1" id="KW-1133">Transmembrane helix</keyword>
<evidence type="ECO:0000313" key="3">
    <source>
        <dbReference type="EMBL" id="PPB80871.1"/>
    </source>
</evidence>